<evidence type="ECO:0000313" key="2">
    <source>
        <dbReference type="Proteomes" id="UP000064967"/>
    </source>
</evidence>
<dbReference type="Proteomes" id="UP000064967">
    <property type="component" value="Chromosome"/>
</dbReference>
<protein>
    <submittedName>
        <fullName evidence="1">Uncharacterized protein</fullName>
    </submittedName>
</protein>
<accession>A0A0K1QEZ7</accession>
<keyword evidence="2" id="KW-1185">Reference proteome</keyword>
<reference evidence="1 2" key="1">
    <citation type="submission" date="2015-08" db="EMBL/GenBank/DDBJ databases">
        <authorList>
            <person name="Babu N.S."/>
            <person name="Beckwith C.J."/>
            <person name="Beseler K.G."/>
            <person name="Brison A."/>
            <person name="Carone J.V."/>
            <person name="Caskin T.P."/>
            <person name="Diamond M."/>
            <person name="Durham M.E."/>
            <person name="Foxe J.M."/>
            <person name="Go M."/>
            <person name="Henderson B.A."/>
            <person name="Jones I.B."/>
            <person name="McGettigan J.A."/>
            <person name="Micheletti S.J."/>
            <person name="Nasrallah M.E."/>
            <person name="Ortiz D."/>
            <person name="Piller C.R."/>
            <person name="Privatt S.R."/>
            <person name="Schneider S.L."/>
            <person name="Sharp S."/>
            <person name="Smith T.C."/>
            <person name="Stanton J.D."/>
            <person name="Ullery H.E."/>
            <person name="Wilson R.J."/>
            <person name="Serrano M.G."/>
            <person name="Buck G."/>
            <person name="Lee V."/>
            <person name="Wang Y."/>
            <person name="Carvalho R."/>
            <person name="Voegtly L."/>
            <person name="Shi R."/>
            <person name="Duckworth R."/>
            <person name="Johnson A."/>
            <person name="Loviza R."/>
            <person name="Walstead R."/>
            <person name="Shah Z."/>
            <person name="Kiflezghi M."/>
            <person name="Wade K."/>
            <person name="Ball S.L."/>
            <person name="Bradley K.W."/>
            <person name="Asai D.J."/>
            <person name="Bowman C.A."/>
            <person name="Russell D.A."/>
            <person name="Pope W.H."/>
            <person name="Jacobs-Sera D."/>
            <person name="Hendrix R.W."/>
            <person name="Hatfull G.F."/>
        </authorList>
    </citation>
    <scope>NUCLEOTIDE SEQUENCE [LARGE SCALE GENOMIC DNA]</scope>
    <source>
        <strain evidence="1 2">DSM 27648</strain>
    </source>
</reference>
<gene>
    <name evidence="1" type="ORF">AKJ09_10673</name>
</gene>
<sequence>MMAVATQYPMTRRFTIASFDGRVRRLVSALTDATSPM</sequence>
<dbReference type="AlphaFoldDB" id="A0A0K1QEZ7"/>
<dbReference type="EMBL" id="CP012333">
    <property type="protein sequence ID" value="AKV04010.1"/>
    <property type="molecule type" value="Genomic_DNA"/>
</dbReference>
<organism evidence="1 2">
    <name type="scientific">Labilithrix luteola</name>
    <dbReference type="NCBI Taxonomy" id="1391654"/>
    <lineage>
        <taxon>Bacteria</taxon>
        <taxon>Pseudomonadati</taxon>
        <taxon>Myxococcota</taxon>
        <taxon>Polyangia</taxon>
        <taxon>Polyangiales</taxon>
        <taxon>Labilitrichaceae</taxon>
        <taxon>Labilithrix</taxon>
    </lineage>
</organism>
<evidence type="ECO:0000313" key="1">
    <source>
        <dbReference type="EMBL" id="AKV04010.1"/>
    </source>
</evidence>
<dbReference type="KEGG" id="llu:AKJ09_10673"/>
<name>A0A0K1QEZ7_9BACT</name>
<proteinExistence type="predicted"/>